<dbReference type="Proteomes" id="UP000726737">
    <property type="component" value="Unassembled WGS sequence"/>
</dbReference>
<evidence type="ECO:0000313" key="1">
    <source>
        <dbReference type="EMBL" id="KAG0248062.1"/>
    </source>
</evidence>
<evidence type="ECO:0000313" key="2">
    <source>
        <dbReference type="Proteomes" id="UP000726737"/>
    </source>
</evidence>
<keyword evidence="2" id="KW-1185">Reference proteome</keyword>
<dbReference type="OrthoDB" id="2364077at2759"/>
<accession>A0A9P6PLU3</accession>
<dbReference type="AlphaFoldDB" id="A0A9P6PLU3"/>
<proteinExistence type="predicted"/>
<reference evidence="1" key="1">
    <citation type="journal article" date="2020" name="Fungal Divers.">
        <title>Resolving the Mortierellaceae phylogeny through synthesis of multi-gene phylogenetics and phylogenomics.</title>
        <authorList>
            <person name="Vandepol N."/>
            <person name="Liber J."/>
            <person name="Desiro A."/>
            <person name="Na H."/>
            <person name="Kennedy M."/>
            <person name="Barry K."/>
            <person name="Grigoriev I.V."/>
            <person name="Miller A.N."/>
            <person name="O'Donnell K."/>
            <person name="Stajich J.E."/>
            <person name="Bonito G."/>
        </authorList>
    </citation>
    <scope>NUCLEOTIDE SEQUENCE</scope>
    <source>
        <strain evidence="1">KOD948</strain>
    </source>
</reference>
<comment type="caution">
    <text evidence="1">The sequence shown here is derived from an EMBL/GenBank/DDBJ whole genome shotgun (WGS) entry which is preliminary data.</text>
</comment>
<gene>
    <name evidence="1" type="ORF">BG011_000566</name>
</gene>
<name>A0A9P6PLU3_9FUNG</name>
<organism evidence="1 2">
    <name type="scientific">Mortierella polycephala</name>
    <dbReference type="NCBI Taxonomy" id="41804"/>
    <lineage>
        <taxon>Eukaryota</taxon>
        <taxon>Fungi</taxon>
        <taxon>Fungi incertae sedis</taxon>
        <taxon>Mucoromycota</taxon>
        <taxon>Mortierellomycotina</taxon>
        <taxon>Mortierellomycetes</taxon>
        <taxon>Mortierellales</taxon>
        <taxon>Mortierellaceae</taxon>
        <taxon>Mortierella</taxon>
    </lineage>
</organism>
<protein>
    <submittedName>
        <fullName evidence="1">Uncharacterized protein</fullName>
    </submittedName>
</protein>
<sequence>MDMDLIEDHEWACKDLRELRVKIKGLESSAEIDGCLEQFVALRGAQRRPKGGYKGRSRALLLRASSLSSAPSVRVLGGGSAAKDEDGLGRESTAISERVLRRLLSFKKLTTVWLGTKDYHVAV</sequence>
<dbReference type="EMBL" id="JAAAJA010001119">
    <property type="protein sequence ID" value="KAG0248062.1"/>
    <property type="molecule type" value="Genomic_DNA"/>
</dbReference>